<evidence type="ECO:0000256" key="1">
    <source>
        <dbReference type="SAM" id="MobiDB-lite"/>
    </source>
</evidence>
<gene>
    <name evidence="2" type="ORF">PLEPLA_LOCUS5646</name>
</gene>
<keyword evidence="3" id="KW-1185">Reference proteome</keyword>
<sequence>MHTSSPPPPSLPPSLCSPLRVQVGSDAASLVAGSLRRLASGQLRSARLPSPSVWATDSSSMPVSSLPLSANVLNLSPLQVHPRLIGLTPWFGAASRRPPHPSPSGPAGKQRNTSPGIGSILRDTMRLLSPVTPPYSATQALPPPPFPPSLPHGSEQAQQRPNSESSPRHSDRASASGASLRRGDAEVQVGQLKDSPCIFPTISEPGPFLPPSLPHPPTPLSPVALIPRVVSRRHTW</sequence>
<evidence type="ECO:0000313" key="3">
    <source>
        <dbReference type="Proteomes" id="UP001153269"/>
    </source>
</evidence>
<proteinExistence type="predicted"/>
<feature type="region of interest" description="Disordered" evidence="1">
    <location>
        <begin position="131"/>
        <end position="188"/>
    </location>
</feature>
<feature type="compositionally biased region" description="Polar residues" evidence="1">
    <location>
        <begin position="155"/>
        <end position="165"/>
    </location>
</feature>
<dbReference type="AlphaFoldDB" id="A0A9N7Y9I8"/>
<evidence type="ECO:0000313" key="2">
    <source>
        <dbReference type="EMBL" id="CAB1417827.1"/>
    </source>
</evidence>
<name>A0A9N7Y9I8_PLEPL</name>
<organism evidence="2 3">
    <name type="scientific">Pleuronectes platessa</name>
    <name type="common">European plaice</name>
    <dbReference type="NCBI Taxonomy" id="8262"/>
    <lineage>
        <taxon>Eukaryota</taxon>
        <taxon>Metazoa</taxon>
        <taxon>Chordata</taxon>
        <taxon>Craniata</taxon>
        <taxon>Vertebrata</taxon>
        <taxon>Euteleostomi</taxon>
        <taxon>Actinopterygii</taxon>
        <taxon>Neopterygii</taxon>
        <taxon>Teleostei</taxon>
        <taxon>Neoteleostei</taxon>
        <taxon>Acanthomorphata</taxon>
        <taxon>Carangaria</taxon>
        <taxon>Pleuronectiformes</taxon>
        <taxon>Pleuronectoidei</taxon>
        <taxon>Pleuronectidae</taxon>
        <taxon>Pleuronectes</taxon>
    </lineage>
</organism>
<accession>A0A9N7Y9I8</accession>
<feature type="region of interest" description="Disordered" evidence="1">
    <location>
        <begin position="92"/>
        <end position="118"/>
    </location>
</feature>
<comment type="caution">
    <text evidence="2">The sequence shown here is derived from an EMBL/GenBank/DDBJ whole genome shotgun (WGS) entry which is preliminary data.</text>
</comment>
<feature type="compositionally biased region" description="Pro residues" evidence="1">
    <location>
        <begin position="141"/>
        <end position="150"/>
    </location>
</feature>
<reference evidence="2" key="1">
    <citation type="submission" date="2020-03" db="EMBL/GenBank/DDBJ databases">
        <authorList>
            <person name="Weist P."/>
        </authorList>
    </citation>
    <scope>NUCLEOTIDE SEQUENCE</scope>
</reference>
<protein>
    <submittedName>
        <fullName evidence="2">Uncharacterized protein</fullName>
    </submittedName>
</protein>
<dbReference type="Proteomes" id="UP001153269">
    <property type="component" value="Unassembled WGS sequence"/>
</dbReference>
<dbReference type="EMBL" id="CADEAL010000286">
    <property type="protein sequence ID" value="CAB1417827.1"/>
    <property type="molecule type" value="Genomic_DNA"/>
</dbReference>